<dbReference type="Proteomes" id="UP000794436">
    <property type="component" value="Unassembled WGS sequence"/>
</dbReference>
<protein>
    <recommendedName>
        <fullName evidence="4">Sugar transporter SWEET1</fullName>
    </recommendedName>
</protein>
<keyword evidence="12 13" id="KW-0472">Membrane</keyword>
<keyword evidence="5" id="KW-0813">Transport</keyword>
<dbReference type="GO" id="GO:0000139">
    <property type="term" value="C:Golgi membrane"/>
    <property type="evidence" value="ECO:0007669"/>
    <property type="project" value="UniProtKB-SubCell"/>
</dbReference>
<comment type="subcellular location">
    <subcellularLocation>
        <location evidence="1">Cell membrane</location>
        <topology evidence="1">Multi-pass membrane protein</topology>
    </subcellularLocation>
    <subcellularLocation>
        <location evidence="2">Golgi apparatus membrane</location>
        <topology evidence="2">Multi-pass membrane protein</topology>
    </subcellularLocation>
</comment>
<evidence type="ECO:0000256" key="5">
    <source>
        <dbReference type="ARBA" id="ARBA00022448"/>
    </source>
</evidence>
<evidence type="ECO:0000256" key="6">
    <source>
        <dbReference type="ARBA" id="ARBA00022475"/>
    </source>
</evidence>
<evidence type="ECO:0000256" key="12">
    <source>
        <dbReference type="ARBA" id="ARBA00023136"/>
    </source>
</evidence>
<keyword evidence="6" id="KW-1003">Cell membrane</keyword>
<feature type="transmembrane region" description="Helical" evidence="13">
    <location>
        <begin position="190"/>
        <end position="211"/>
    </location>
</feature>
<dbReference type="InterPro" id="IPR004316">
    <property type="entry name" value="SWEET_rpt"/>
</dbReference>
<evidence type="ECO:0000256" key="11">
    <source>
        <dbReference type="ARBA" id="ARBA00023034"/>
    </source>
</evidence>
<reference evidence="14" key="1">
    <citation type="submission" date="2019-03" db="EMBL/GenBank/DDBJ databases">
        <title>Long read genome sequence of the mycoparasitic Pythium oligandrum ATCC 38472 isolated from sugarbeet rhizosphere.</title>
        <authorList>
            <person name="Gaulin E."/>
        </authorList>
    </citation>
    <scope>NUCLEOTIDE SEQUENCE</scope>
    <source>
        <strain evidence="14">ATCC 38472_TT</strain>
    </source>
</reference>
<evidence type="ECO:0000256" key="8">
    <source>
        <dbReference type="ARBA" id="ARBA00022692"/>
    </source>
</evidence>
<keyword evidence="8 13" id="KW-0812">Transmembrane</keyword>
<dbReference type="InterPro" id="IPR047664">
    <property type="entry name" value="SWEET"/>
</dbReference>
<dbReference type="FunFam" id="1.20.1280.290:FF:000004">
    <property type="entry name" value="Sugar transporter SWEET"/>
    <property type="match status" value="1"/>
</dbReference>
<keyword evidence="15" id="KW-1185">Reference proteome</keyword>
<evidence type="ECO:0000313" key="14">
    <source>
        <dbReference type="EMBL" id="TMW66087.1"/>
    </source>
</evidence>
<comment type="caution">
    <text evidence="14">The sequence shown here is derived from an EMBL/GenBank/DDBJ whole genome shotgun (WGS) entry which is preliminary data.</text>
</comment>
<organism evidence="14 15">
    <name type="scientific">Pythium oligandrum</name>
    <name type="common">Mycoparasitic fungus</name>
    <dbReference type="NCBI Taxonomy" id="41045"/>
    <lineage>
        <taxon>Eukaryota</taxon>
        <taxon>Sar</taxon>
        <taxon>Stramenopiles</taxon>
        <taxon>Oomycota</taxon>
        <taxon>Peronosporomycetes</taxon>
        <taxon>Pythiales</taxon>
        <taxon>Pythiaceae</taxon>
        <taxon>Pythium</taxon>
    </lineage>
</organism>
<feature type="transmembrane region" description="Helical" evidence="13">
    <location>
        <begin position="130"/>
        <end position="149"/>
    </location>
</feature>
<dbReference type="Gene3D" id="1.20.1280.290">
    <property type="match status" value="2"/>
</dbReference>
<proteinExistence type="inferred from homology"/>
<sequence>MTSTPLIVAVNIIASITALYMCFSPGPDIYRIHKQRATGHMPALPLVVQWAYNHIWMLYGYLTSAYFPLFATYAFGSALSVLFLAVYYVWANERRTYVFQLSLAAFLFNVCTTCYAFLGPSAQNEHQVAQIVGFVAIACGIVLYASPLATISHVVRTKNAITIPISMVVVGTISNSVWLIYGVLLSDPILITPCAINCSLCVIQLVLYVIYRPNRRRKPAISDATLSDSSDPEDCQREQECSFIEVDTPRYEDAPMREVMHV</sequence>
<evidence type="ECO:0000256" key="7">
    <source>
        <dbReference type="ARBA" id="ARBA00022597"/>
    </source>
</evidence>
<dbReference type="GO" id="GO:0051119">
    <property type="term" value="F:sugar transmembrane transporter activity"/>
    <property type="evidence" value="ECO:0007669"/>
    <property type="project" value="InterPro"/>
</dbReference>
<dbReference type="SUPFAM" id="SSF103473">
    <property type="entry name" value="MFS general substrate transporter"/>
    <property type="match status" value="1"/>
</dbReference>
<keyword evidence="7" id="KW-0762">Sugar transport</keyword>
<dbReference type="Pfam" id="PF03083">
    <property type="entry name" value="MtN3_slv"/>
    <property type="match status" value="2"/>
</dbReference>
<feature type="transmembrane region" description="Helical" evidence="13">
    <location>
        <begin position="68"/>
        <end position="90"/>
    </location>
</feature>
<dbReference type="AlphaFoldDB" id="A0A8K1CP90"/>
<keyword evidence="9" id="KW-0677">Repeat</keyword>
<dbReference type="FunFam" id="1.20.1280.290:FF:000007">
    <property type="entry name" value="Bidirectional sugar transporter SWEET7"/>
    <property type="match status" value="1"/>
</dbReference>
<keyword evidence="11" id="KW-0333">Golgi apparatus</keyword>
<feature type="transmembrane region" description="Helical" evidence="13">
    <location>
        <begin position="161"/>
        <end position="184"/>
    </location>
</feature>
<dbReference type="EMBL" id="SPLM01000036">
    <property type="protein sequence ID" value="TMW66087.1"/>
    <property type="molecule type" value="Genomic_DNA"/>
</dbReference>
<feature type="transmembrane region" description="Helical" evidence="13">
    <location>
        <begin position="6"/>
        <end position="23"/>
    </location>
</feature>
<evidence type="ECO:0000256" key="2">
    <source>
        <dbReference type="ARBA" id="ARBA00004653"/>
    </source>
</evidence>
<accession>A0A8K1CP90</accession>
<dbReference type="OrthoDB" id="409725at2759"/>
<evidence type="ECO:0000256" key="4">
    <source>
        <dbReference type="ARBA" id="ARBA00021741"/>
    </source>
</evidence>
<keyword evidence="10 13" id="KW-1133">Transmembrane helix</keyword>
<evidence type="ECO:0000256" key="10">
    <source>
        <dbReference type="ARBA" id="ARBA00022989"/>
    </source>
</evidence>
<evidence type="ECO:0000256" key="13">
    <source>
        <dbReference type="SAM" id="Phobius"/>
    </source>
</evidence>
<evidence type="ECO:0000256" key="3">
    <source>
        <dbReference type="ARBA" id="ARBA00007809"/>
    </source>
</evidence>
<name>A0A8K1CP90_PYTOL</name>
<dbReference type="PANTHER" id="PTHR10791">
    <property type="entry name" value="RAG1-ACTIVATING PROTEIN 1"/>
    <property type="match status" value="1"/>
</dbReference>
<dbReference type="InterPro" id="IPR036259">
    <property type="entry name" value="MFS_trans_sf"/>
</dbReference>
<feature type="transmembrane region" description="Helical" evidence="13">
    <location>
        <begin position="97"/>
        <end position="118"/>
    </location>
</feature>
<evidence type="ECO:0000256" key="9">
    <source>
        <dbReference type="ARBA" id="ARBA00022737"/>
    </source>
</evidence>
<comment type="similarity">
    <text evidence="3">Belongs to the SWEET sugar transporter family.</text>
</comment>
<evidence type="ECO:0000313" key="15">
    <source>
        <dbReference type="Proteomes" id="UP000794436"/>
    </source>
</evidence>
<dbReference type="PANTHER" id="PTHR10791:SF30">
    <property type="entry name" value="SUGAR TRANSPORTER SWEET1"/>
    <property type="match status" value="1"/>
</dbReference>
<evidence type="ECO:0000256" key="1">
    <source>
        <dbReference type="ARBA" id="ARBA00004651"/>
    </source>
</evidence>
<gene>
    <name evidence="14" type="ORF">Poli38472_003852</name>
</gene>
<dbReference type="GO" id="GO:0005886">
    <property type="term" value="C:plasma membrane"/>
    <property type="evidence" value="ECO:0007669"/>
    <property type="project" value="UniProtKB-SubCell"/>
</dbReference>